<feature type="chain" id="PRO_5045448593" evidence="2">
    <location>
        <begin position="20"/>
        <end position="113"/>
    </location>
</feature>
<feature type="compositionally biased region" description="Low complexity" evidence="1">
    <location>
        <begin position="20"/>
        <end position="32"/>
    </location>
</feature>
<feature type="region of interest" description="Disordered" evidence="1">
    <location>
        <begin position="20"/>
        <end position="49"/>
    </location>
</feature>
<evidence type="ECO:0000256" key="1">
    <source>
        <dbReference type="SAM" id="MobiDB-lite"/>
    </source>
</evidence>
<keyword evidence="2" id="KW-0732">Signal</keyword>
<feature type="signal peptide" evidence="2">
    <location>
        <begin position="1"/>
        <end position="19"/>
    </location>
</feature>
<gene>
    <name evidence="3" type="ORF">QU481_07670</name>
</gene>
<dbReference type="Proteomes" id="UP001168540">
    <property type="component" value="Unassembled WGS sequence"/>
</dbReference>
<proteinExistence type="predicted"/>
<accession>A0ABT7XME0</accession>
<evidence type="ECO:0000313" key="4">
    <source>
        <dbReference type="Proteomes" id="UP001168540"/>
    </source>
</evidence>
<protein>
    <submittedName>
        <fullName evidence="3">DUF2782 domain-containing protein</fullName>
    </submittedName>
</protein>
<comment type="caution">
    <text evidence="3">The sequence shown here is derived from an EMBL/GenBank/DDBJ whole genome shotgun (WGS) entry which is preliminary data.</text>
</comment>
<name>A0ABT7XME0_9NEIS</name>
<dbReference type="InterPro" id="IPR021357">
    <property type="entry name" value="DUF2782"/>
</dbReference>
<evidence type="ECO:0000256" key="2">
    <source>
        <dbReference type="SAM" id="SignalP"/>
    </source>
</evidence>
<dbReference type="Gene3D" id="2.20.130.30">
    <property type="entry name" value="Protein of unknown function DUF2782"/>
    <property type="match status" value="1"/>
</dbReference>
<sequence>MRRLLFAALLVSAAIPALAATPAPSPTPSTKAEVPPPPTISDDNTGPEPEVRIIQKGKEKIEEYRMNGHLYMVKVTPAVGPAYYLIDEEGNGQLKQVNPNRRIITPQWVLKRF</sequence>
<dbReference type="Pfam" id="PF11191">
    <property type="entry name" value="DUF2782"/>
    <property type="match status" value="1"/>
</dbReference>
<evidence type="ECO:0000313" key="3">
    <source>
        <dbReference type="EMBL" id="MDN0074769.1"/>
    </source>
</evidence>
<keyword evidence="4" id="KW-1185">Reference proteome</keyword>
<organism evidence="3 4">
    <name type="scientific">Crenobacter oryzisoli</name>
    <dbReference type="NCBI Taxonomy" id="3056844"/>
    <lineage>
        <taxon>Bacteria</taxon>
        <taxon>Pseudomonadati</taxon>
        <taxon>Pseudomonadota</taxon>
        <taxon>Betaproteobacteria</taxon>
        <taxon>Neisseriales</taxon>
        <taxon>Neisseriaceae</taxon>
        <taxon>Crenobacter</taxon>
    </lineage>
</organism>
<reference evidence="3" key="1">
    <citation type="submission" date="2023-06" db="EMBL/GenBank/DDBJ databases">
        <authorList>
            <person name="Zhang S."/>
        </authorList>
    </citation>
    <scope>NUCLEOTIDE SEQUENCE</scope>
    <source>
        <strain evidence="3">SG2303</strain>
    </source>
</reference>
<dbReference type="EMBL" id="JAUEDK010000010">
    <property type="protein sequence ID" value="MDN0074769.1"/>
    <property type="molecule type" value="Genomic_DNA"/>
</dbReference>
<dbReference type="RefSeq" id="WP_289829349.1">
    <property type="nucleotide sequence ID" value="NZ_JAUEDK010000010.1"/>
</dbReference>